<organism evidence="1 2">
    <name type="scientific">Kineothrix sedimenti</name>
    <dbReference type="NCBI Taxonomy" id="3123317"/>
    <lineage>
        <taxon>Bacteria</taxon>
        <taxon>Bacillati</taxon>
        <taxon>Bacillota</taxon>
        <taxon>Clostridia</taxon>
        <taxon>Lachnospirales</taxon>
        <taxon>Lachnospiraceae</taxon>
        <taxon>Kineothrix</taxon>
    </lineage>
</organism>
<dbReference type="RefSeq" id="WP_342759426.1">
    <property type="nucleotide sequence ID" value="NZ_CP146256.1"/>
</dbReference>
<accession>A0ABZ3F140</accession>
<name>A0ABZ3F140_9FIRM</name>
<evidence type="ECO:0000313" key="2">
    <source>
        <dbReference type="Proteomes" id="UP001451571"/>
    </source>
</evidence>
<gene>
    <name evidence="1" type="ORF">V6984_08880</name>
</gene>
<reference evidence="1 2" key="1">
    <citation type="submission" date="2024-02" db="EMBL/GenBank/DDBJ databases">
        <title>Bacterial strain from lacustrine sediment.</title>
        <authorList>
            <person name="Petit C."/>
            <person name="Fadhlaoui K."/>
        </authorList>
    </citation>
    <scope>NUCLEOTIDE SEQUENCE [LARGE SCALE GENOMIC DNA]</scope>
    <source>
        <strain evidence="1 2">IPX-CK</strain>
    </source>
</reference>
<sequence length="117" mass="14210">MINMKDEYIDNLRYVACQIRKLFSTTGYSDEIIADMLVEYLYGHKKRYKQLLWFCYGQCVVNSLEKNIQIKKTKFIQCINCGEWVEVDNMSKSQRCESCQQEENKRVKREYWRKTHN</sequence>
<dbReference type="Proteomes" id="UP001451571">
    <property type="component" value="Chromosome"/>
</dbReference>
<keyword evidence="2" id="KW-1185">Reference proteome</keyword>
<protein>
    <submittedName>
        <fullName evidence="1">Uncharacterized protein</fullName>
    </submittedName>
</protein>
<dbReference type="EMBL" id="CP146256">
    <property type="protein sequence ID" value="XAH75850.1"/>
    <property type="molecule type" value="Genomic_DNA"/>
</dbReference>
<evidence type="ECO:0000313" key="1">
    <source>
        <dbReference type="EMBL" id="XAH75850.1"/>
    </source>
</evidence>
<proteinExistence type="predicted"/>